<accession>A0A8S4SC72</accession>
<dbReference type="GO" id="GO:0016020">
    <property type="term" value="C:membrane"/>
    <property type="evidence" value="ECO:0007669"/>
    <property type="project" value="TreeGrafter"/>
</dbReference>
<name>A0A8S4SC72_9NEOP</name>
<evidence type="ECO:0000313" key="1">
    <source>
        <dbReference type="EMBL" id="CAH2258737.1"/>
    </source>
</evidence>
<protein>
    <submittedName>
        <fullName evidence="1">Jg5412 protein</fullName>
    </submittedName>
</protein>
<gene>
    <name evidence="1" type="primary">jg5412</name>
    <name evidence="1" type="ORF">PAEG_LOCUS23408</name>
</gene>
<dbReference type="OrthoDB" id="6602431at2759"/>
<evidence type="ECO:0000313" key="2">
    <source>
        <dbReference type="Proteomes" id="UP000838756"/>
    </source>
</evidence>
<dbReference type="Proteomes" id="UP000838756">
    <property type="component" value="Unassembled WGS sequence"/>
</dbReference>
<dbReference type="GO" id="GO:0008168">
    <property type="term" value="F:methyltransferase activity"/>
    <property type="evidence" value="ECO:0007669"/>
    <property type="project" value="InterPro"/>
</dbReference>
<dbReference type="PROSITE" id="PS00092">
    <property type="entry name" value="N6_MTASE"/>
    <property type="match status" value="1"/>
</dbReference>
<organism evidence="1 2">
    <name type="scientific">Pararge aegeria aegeria</name>
    <dbReference type="NCBI Taxonomy" id="348720"/>
    <lineage>
        <taxon>Eukaryota</taxon>
        <taxon>Metazoa</taxon>
        <taxon>Ecdysozoa</taxon>
        <taxon>Arthropoda</taxon>
        <taxon>Hexapoda</taxon>
        <taxon>Insecta</taxon>
        <taxon>Pterygota</taxon>
        <taxon>Neoptera</taxon>
        <taxon>Endopterygota</taxon>
        <taxon>Lepidoptera</taxon>
        <taxon>Glossata</taxon>
        <taxon>Ditrysia</taxon>
        <taxon>Papilionoidea</taxon>
        <taxon>Nymphalidae</taxon>
        <taxon>Satyrinae</taxon>
        <taxon>Satyrini</taxon>
        <taxon>Parargina</taxon>
        <taxon>Pararge</taxon>
    </lineage>
</organism>
<reference evidence="1" key="1">
    <citation type="submission" date="2022-03" db="EMBL/GenBank/DDBJ databases">
        <authorList>
            <person name="Lindestad O."/>
        </authorList>
    </citation>
    <scope>NUCLEOTIDE SEQUENCE</scope>
</reference>
<sequence length="102" mass="11705">MLYDFYTAIHIWLPCVEEDCIDWEGKSVPHGLLYVPGPGVCSICVCYHAEPMWCKAIYCDPPYVSRGNCLVLVPPRPVACIEGMQMIYHEENLQYELKKTYG</sequence>
<comment type="caution">
    <text evidence="1">The sequence shown here is derived from an EMBL/GenBank/DDBJ whole genome shotgun (WGS) entry which is preliminary data.</text>
</comment>
<dbReference type="AlphaFoldDB" id="A0A8S4SC72"/>
<dbReference type="PANTHER" id="PTHR15256">
    <property type="entry name" value="INTEGRAL MEMBRANE PROTEIN DGCR2/IDD"/>
    <property type="match status" value="1"/>
</dbReference>
<dbReference type="PANTHER" id="PTHR15256:SF6">
    <property type="entry name" value="INTEGRAL MEMBRANE PROTEIN DGCR2_IDD"/>
    <property type="match status" value="1"/>
</dbReference>
<dbReference type="EMBL" id="CAKXAJ010026149">
    <property type="protein sequence ID" value="CAH2258737.1"/>
    <property type="molecule type" value="Genomic_DNA"/>
</dbReference>
<dbReference type="InterPro" id="IPR042378">
    <property type="entry name" value="IDD"/>
</dbReference>
<dbReference type="InterPro" id="IPR002052">
    <property type="entry name" value="DNA_methylase_N6_adenine_CS"/>
</dbReference>
<proteinExistence type="predicted"/>
<keyword evidence="2" id="KW-1185">Reference proteome</keyword>
<dbReference type="GO" id="GO:0032259">
    <property type="term" value="P:methylation"/>
    <property type="evidence" value="ECO:0007669"/>
    <property type="project" value="InterPro"/>
</dbReference>
<dbReference type="GO" id="GO:0003676">
    <property type="term" value="F:nucleic acid binding"/>
    <property type="evidence" value="ECO:0007669"/>
    <property type="project" value="InterPro"/>
</dbReference>